<dbReference type="PIRSF" id="PIRSF038994">
    <property type="entry name" value="NagA"/>
    <property type="match status" value="1"/>
</dbReference>
<sequence>MLDLLIEKGNVLINGRFETFDIGIINGKIVSLEKNSSDQKAFNRWNAAGKKIVPGFIDVHTHGGNGVDINNATTKDLLRLSRYFAAQGTTGWLASIITDTYERTVQCIEQICRAKAEIKDGAQILGIHLEGPFLSEAYKGAMNRRWLRKADNSLFETYQKSAAGLINYITISPEVEGAPELVKELSAKGVIVSIGHSGADYETALTCIRNGARSATHTFNAMRLLDHHAPGICGAVLETDIFCEAICDGKHLHPGIIRLLLKTKGLNRIVAITDSIMAAGLPDGFYNLGVSRVQVSDGDAKLISDGTRAGSTLTTSIALRNLMTYTGRKLEEVILLLTANPASMLNLGQHKGSIQIGKDADLVILDELLRVEMTIVGGNVVYLNSKP</sequence>
<dbReference type="AlphaFoldDB" id="A0A0J1IRV8"/>
<proteinExistence type="inferred from homology"/>
<dbReference type="NCBIfam" id="TIGR00221">
    <property type="entry name" value="nagA"/>
    <property type="match status" value="1"/>
</dbReference>
<evidence type="ECO:0000256" key="4">
    <source>
        <dbReference type="ARBA" id="ARBA00023277"/>
    </source>
</evidence>
<evidence type="ECO:0000313" key="10">
    <source>
        <dbReference type="Proteomes" id="UP000036356"/>
    </source>
</evidence>
<feature type="binding site" evidence="7">
    <location>
        <position position="196"/>
    </location>
    <ligand>
        <name>Zn(2+)</name>
        <dbReference type="ChEBI" id="CHEBI:29105"/>
    </ligand>
</feature>
<dbReference type="PATRIC" id="fig|476652.3.peg.631"/>
<feature type="domain" description="Amidohydrolase-related" evidence="8">
    <location>
        <begin position="52"/>
        <end position="381"/>
    </location>
</feature>
<keyword evidence="10" id="KW-1185">Reference proteome</keyword>
<dbReference type="InterPro" id="IPR003764">
    <property type="entry name" value="GlcNAc_6-P_deAcase"/>
</dbReference>
<dbReference type="PANTHER" id="PTHR11113">
    <property type="entry name" value="N-ACETYLGLUCOSAMINE-6-PHOSPHATE DEACETYLASE"/>
    <property type="match status" value="1"/>
</dbReference>
<evidence type="ECO:0000256" key="5">
    <source>
        <dbReference type="PIRNR" id="PIRNR038994"/>
    </source>
</evidence>
<dbReference type="Pfam" id="PF01979">
    <property type="entry name" value="Amidohydro_1"/>
    <property type="match status" value="1"/>
</dbReference>
<keyword evidence="2 7" id="KW-0479">Metal-binding</keyword>
<evidence type="ECO:0000256" key="3">
    <source>
        <dbReference type="ARBA" id="ARBA00022801"/>
    </source>
</evidence>
<comment type="caution">
    <text evidence="9">The sequence shown here is derived from an EMBL/GenBank/DDBJ whole genome shotgun (WGS) entry which is preliminary data.</text>
</comment>
<evidence type="ECO:0000256" key="6">
    <source>
        <dbReference type="PIRSR" id="PIRSR038994-1"/>
    </source>
</evidence>
<dbReference type="InterPro" id="IPR011059">
    <property type="entry name" value="Metal-dep_hydrolase_composite"/>
</dbReference>
<comment type="cofactor">
    <cofactor evidence="7">
        <name>a divalent metal cation</name>
        <dbReference type="ChEBI" id="CHEBI:60240"/>
    </cofactor>
    <text evidence="7">Binds 1 divalent metal cation per subunit.</text>
</comment>
<feature type="binding site" evidence="7">
    <location>
        <position position="217"/>
    </location>
    <ligand>
        <name>Zn(2+)</name>
        <dbReference type="ChEBI" id="CHEBI:29105"/>
    </ligand>
</feature>
<feature type="binding site" evidence="7">
    <location>
        <position position="130"/>
    </location>
    <ligand>
        <name>Zn(2+)</name>
        <dbReference type="ChEBI" id="CHEBI:29105"/>
    </ligand>
</feature>
<dbReference type="InterPro" id="IPR032466">
    <property type="entry name" value="Metal_Hydrolase"/>
</dbReference>
<dbReference type="PANTHER" id="PTHR11113:SF14">
    <property type="entry name" value="N-ACETYLGLUCOSAMINE-6-PHOSPHATE DEACETYLASE"/>
    <property type="match status" value="1"/>
</dbReference>
<dbReference type="STRING" id="476652.DEAC_c06180"/>
<comment type="similarity">
    <text evidence="1 5">Belongs to the metallo-dependent hydrolases superfamily. NagA family.</text>
</comment>
<feature type="active site" description="Proton donor/acceptor" evidence="6">
    <location>
        <position position="274"/>
    </location>
</feature>
<dbReference type="RefSeq" id="WP_047808555.1">
    <property type="nucleotide sequence ID" value="NZ_LDZY01000002.1"/>
</dbReference>
<accession>A0A0J1IRV8</accession>
<dbReference type="CDD" id="cd00854">
    <property type="entry name" value="NagA"/>
    <property type="match status" value="1"/>
</dbReference>
<dbReference type="GO" id="GO:0008448">
    <property type="term" value="F:N-acetylglucosamine-6-phosphate deacetylase activity"/>
    <property type="evidence" value="ECO:0007669"/>
    <property type="project" value="UniProtKB-EC"/>
</dbReference>
<dbReference type="EMBL" id="LDZY01000002">
    <property type="protein sequence ID" value="KLU67406.1"/>
    <property type="molecule type" value="Genomic_DNA"/>
</dbReference>
<name>A0A0J1IRV8_9FIRM</name>
<reference evidence="9 10" key="1">
    <citation type="submission" date="2015-06" db="EMBL/GenBank/DDBJ databases">
        <title>Draft genome of the moderately acidophilic sulfate reducer Candidatus Desulfosporosinus acididurans strain M1.</title>
        <authorList>
            <person name="Poehlein A."/>
            <person name="Petzsch P."/>
            <person name="Johnson B.D."/>
            <person name="Schloemann M."/>
            <person name="Daniel R."/>
            <person name="Muehling M."/>
        </authorList>
    </citation>
    <scope>NUCLEOTIDE SEQUENCE [LARGE SCALE GENOMIC DNA]</scope>
    <source>
        <strain evidence="9 10">M1</strain>
    </source>
</reference>
<evidence type="ECO:0000256" key="2">
    <source>
        <dbReference type="ARBA" id="ARBA00022723"/>
    </source>
</evidence>
<evidence type="ECO:0000256" key="1">
    <source>
        <dbReference type="ARBA" id="ARBA00010716"/>
    </source>
</evidence>
<dbReference type="GO" id="GO:0046872">
    <property type="term" value="F:metal ion binding"/>
    <property type="evidence" value="ECO:0007669"/>
    <property type="project" value="UniProtKB-KW"/>
</dbReference>
<dbReference type="SUPFAM" id="SSF51338">
    <property type="entry name" value="Composite domain of metallo-dependent hydrolases"/>
    <property type="match status" value="1"/>
</dbReference>
<evidence type="ECO:0000313" key="9">
    <source>
        <dbReference type="EMBL" id="KLU67406.1"/>
    </source>
</evidence>
<dbReference type="GO" id="GO:0006046">
    <property type="term" value="P:N-acetylglucosamine catabolic process"/>
    <property type="evidence" value="ECO:0007669"/>
    <property type="project" value="TreeGrafter"/>
</dbReference>
<organism evidence="9 10">
    <name type="scientific">Desulfosporosinus acididurans</name>
    <dbReference type="NCBI Taxonomy" id="476652"/>
    <lineage>
        <taxon>Bacteria</taxon>
        <taxon>Bacillati</taxon>
        <taxon>Bacillota</taxon>
        <taxon>Clostridia</taxon>
        <taxon>Eubacteriales</taxon>
        <taxon>Desulfitobacteriaceae</taxon>
        <taxon>Desulfosporosinus</taxon>
    </lineage>
</organism>
<dbReference type="Gene3D" id="3.20.20.140">
    <property type="entry name" value="Metal-dependent hydrolases"/>
    <property type="match status" value="1"/>
</dbReference>
<dbReference type="SUPFAM" id="SSF51556">
    <property type="entry name" value="Metallo-dependent hydrolases"/>
    <property type="match status" value="1"/>
</dbReference>
<dbReference type="Gene3D" id="2.30.40.10">
    <property type="entry name" value="Urease, subunit C, domain 1"/>
    <property type="match status" value="1"/>
</dbReference>
<keyword evidence="4 5" id="KW-0119">Carbohydrate metabolism</keyword>
<dbReference type="InterPro" id="IPR006680">
    <property type="entry name" value="Amidohydro-rel"/>
</dbReference>
<keyword evidence="3 5" id="KW-0378">Hydrolase</keyword>
<protein>
    <submittedName>
        <fullName evidence="9">N-acetylglucosamine-6-phosphate deacetylase</fullName>
        <ecNumber evidence="9">3.5.1.25</ecNumber>
    </submittedName>
</protein>
<dbReference type="Proteomes" id="UP000036356">
    <property type="component" value="Unassembled WGS sequence"/>
</dbReference>
<evidence type="ECO:0000259" key="8">
    <source>
        <dbReference type="Pfam" id="PF01979"/>
    </source>
</evidence>
<gene>
    <name evidence="9" type="primary">nagA</name>
    <name evidence="9" type="ORF">DEAC_c06180</name>
</gene>
<dbReference type="EC" id="3.5.1.25" evidence="9"/>
<evidence type="ECO:0000256" key="7">
    <source>
        <dbReference type="PIRSR" id="PIRSR038994-3"/>
    </source>
</evidence>